<dbReference type="Pfam" id="PF02515">
    <property type="entry name" value="CoA_transf_3"/>
    <property type="match status" value="1"/>
</dbReference>
<dbReference type="PANTHER" id="PTHR48207">
    <property type="entry name" value="SUCCINATE--HYDROXYMETHYLGLUTARATE COA-TRANSFERASE"/>
    <property type="match status" value="1"/>
</dbReference>
<gene>
    <name evidence="2" type="ORF">SAMN00808754_1867</name>
</gene>
<name>A0A1W1VVY3_9FIRM</name>
<dbReference type="STRING" id="698762.SAMN00808754_1867"/>
<keyword evidence="3" id="KW-1185">Reference proteome</keyword>
<dbReference type="OrthoDB" id="9797653at2"/>
<organism evidence="2 3">
    <name type="scientific">Thermanaeromonas toyohensis ToBE</name>
    <dbReference type="NCBI Taxonomy" id="698762"/>
    <lineage>
        <taxon>Bacteria</taxon>
        <taxon>Bacillati</taxon>
        <taxon>Bacillota</taxon>
        <taxon>Clostridia</taxon>
        <taxon>Neomoorellales</taxon>
        <taxon>Neomoorellaceae</taxon>
        <taxon>Thermanaeromonas</taxon>
    </lineage>
</organism>
<dbReference type="InterPro" id="IPR044855">
    <property type="entry name" value="CoA-Trfase_III_dom3_sf"/>
</dbReference>
<dbReference type="Gene3D" id="3.40.50.10540">
    <property type="entry name" value="Crotonobetainyl-coa:carnitine coa-transferase, domain 1"/>
    <property type="match status" value="1"/>
</dbReference>
<evidence type="ECO:0000256" key="1">
    <source>
        <dbReference type="ARBA" id="ARBA00022679"/>
    </source>
</evidence>
<evidence type="ECO:0000313" key="3">
    <source>
        <dbReference type="Proteomes" id="UP000192569"/>
    </source>
</evidence>
<dbReference type="GO" id="GO:0008410">
    <property type="term" value="F:CoA-transferase activity"/>
    <property type="evidence" value="ECO:0007669"/>
    <property type="project" value="TreeGrafter"/>
</dbReference>
<accession>A0A1W1VVY3</accession>
<dbReference type="Proteomes" id="UP000192569">
    <property type="component" value="Chromosome I"/>
</dbReference>
<protein>
    <submittedName>
        <fullName evidence="2">CoA:oxalate CoA-transferase</fullName>
    </submittedName>
</protein>
<dbReference type="InterPro" id="IPR003673">
    <property type="entry name" value="CoA-Trfase_fam_III"/>
</dbReference>
<dbReference type="EMBL" id="LT838272">
    <property type="protein sequence ID" value="SMB97498.1"/>
    <property type="molecule type" value="Genomic_DNA"/>
</dbReference>
<dbReference type="AlphaFoldDB" id="A0A1W1VVY3"/>
<reference evidence="2 3" key="1">
    <citation type="submission" date="2017-04" db="EMBL/GenBank/DDBJ databases">
        <authorList>
            <person name="Afonso C.L."/>
            <person name="Miller P.J."/>
            <person name="Scott M.A."/>
            <person name="Spackman E."/>
            <person name="Goraichik I."/>
            <person name="Dimitrov K.M."/>
            <person name="Suarez D.L."/>
            <person name="Swayne D.E."/>
        </authorList>
    </citation>
    <scope>NUCLEOTIDE SEQUENCE [LARGE SCALE GENOMIC DNA]</scope>
    <source>
        <strain evidence="2 3">ToBE</strain>
    </source>
</reference>
<sequence>MEKALLGVRVIDLTRVLAGPFCTMILGDLGADVIKIEAPEGDESRNYGPFVKGESAYFMSINRNKRSVVLNLKEPKGVEIFKKLVQKADVLVENFRPGTTAKLGISYEDLQPLNPRLIYASCSGFGQTGPYRLRPAYDIIIQAMGGIMSITGHPGGEPTRVGASIADITAALFTVIGILAALAERERSGRGQYIDISMLDCQVAILENAIVRYSTGGEVPKPIGNRHPSITPFTALRTQDGYVIIAVGNDNLWRRFCQAIKREDLIDDPRFKTNPLRTQNWEELYAILRSVFSQYTTAEALAIIEAAGVPCGPLQDISQVFHDPQIRHRDMIVPVEHPVAGVVWMAGTPLKLSRTPGNITKPAPTLGQHTYEVLQEIGYSEAELQELEAQGVITPAQKKSK</sequence>
<dbReference type="SUPFAM" id="SSF89796">
    <property type="entry name" value="CoA-transferase family III (CaiB/BaiF)"/>
    <property type="match status" value="1"/>
</dbReference>
<dbReference type="Gene3D" id="3.30.1540.10">
    <property type="entry name" value="formyl-coa transferase, domain 3"/>
    <property type="match status" value="1"/>
</dbReference>
<evidence type="ECO:0000313" key="2">
    <source>
        <dbReference type="EMBL" id="SMB97498.1"/>
    </source>
</evidence>
<dbReference type="InterPro" id="IPR023606">
    <property type="entry name" value="CoA-Trfase_III_dom_1_sf"/>
</dbReference>
<dbReference type="RefSeq" id="WP_084665459.1">
    <property type="nucleotide sequence ID" value="NZ_LT838272.1"/>
</dbReference>
<proteinExistence type="predicted"/>
<keyword evidence="1 2" id="KW-0808">Transferase</keyword>
<dbReference type="PANTHER" id="PTHR48207:SF3">
    <property type="entry name" value="SUCCINATE--HYDROXYMETHYLGLUTARATE COA-TRANSFERASE"/>
    <property type="match status" value="1"/>
</dbReference>
<dbReference type="InterPro" id="IPR050483">
    <property type="entry name" value="CoA-transferase_III_domain"/>
</dbReference>